<dbReference type="InterPro" id="IPR050409">
    <property type="entry name" value="E3_ubiq-protein_ligase"/>
</dbReference>
<keyword evidence="4" id="KW-0808">Transferase</keyword>
<evidence type="ECO:0000259" key="9">
    <source>
        <dbReference type="PROSITE" id="PS50237"/>
    </source>
</evidence>
<feature type="region of interest" description="Disordered" evidence="8">
    <location>
        <begin position="1"/>
        <end position="25"/>
    </location>
</feature>
<feature type="region of interest" description="Disordered" evidence="8">
    <location>
        <begin position="429"/>
        <end position="460"/>
    </location>
</feature>
<dbReference type="Pfam" id="PF00632">
    <property type="entry name" value="HECT"/>
    <property type="match status" value="1"/>
</dbReference>
<dbReference type="GO" id="GO:0006511">
    <property type="term" value="P:ubiquitin-dependent protein catabolic process"/>
    <property type="evidence" value="ECO:0007669"/>
    <property type="project" value="TreeGrafter"/>
</dbReference>
<name>A0A7S0M233_9CRYP</name>
<feature type="compositionally biased region" description="Low complexity" evidence="8">
    <location>
        <begin position="1"/>
        <end position="16"/>
    </location>
</feature>
<dbReference type="PANTHER" id="PTHR11254">
    <property type="entry name" value="HECT DOMAIN UBIQUITIN-PROTEIN LIGASE"/>
    <property type="match status" value="1"/>
</dbReference>
<comment type="pathway">
    <text evidence="2">Protein modification; protein ubiquitination.</text>
</comment>
<dbReference type="EMBL" id="HBEZ01011017">
    <property type="protein sequence ID" value="CAD8628360.1"/>
    <property type="molecule type" value="Transcribed_RNA"/>
</dbReference>
<evidence type="ECO:0000256" key="3">
    <source>
        <dbReference type="ARBA" id="ARBA00012485"/>
    </source>
</evidence>
<accession>A0A7S0M233</accession>
<dbReference type="Gene3D" id="3.90.1750.10">
    <property type="entry name" value="Hect, E3 ligase catalytic domains"/>
    <property type="match status" value="1"/>
</dbReference>
<evidence type="ECO:0000256" key="6">
    <source>
        <dbReference type="ARBA" id="ARBA00034494"/>
    </source>
</evidence>
<proteinExistence type="inferred from homology"/>
<dbReference type="PANTHER" id="PTHR11254:SF67">
    <property type="entry name" value="E3 UBIQUITIN-PROTEIN LIGASE HUWE1"/>
    <property type="match status" value="1"/>
</dbReference>
<dbReference type="FunFam" id="3.90.1750.10:FF:000003">
    <property type="entry name" value="E3 ubiquitin-protein ligase UPL1"/>
    <property type="match status" value="1"/>
</dbReference>
<dbReference type="PROSITE" id="PS50237">
    <property type="entry name" value="HECT"/>
    <property type="match status" value="1"/>
</dbReference>
<gene>
    <name evidence="10" type="ORF">CCUR1050_LOCUS6039</name>
</gene>
<dbReference type="Gene3D" id="3.30.2160.10">
    <property type="entry name" value="Hect, E3 ligase catalytic domain"/>
    <property type="match status" value="1"/>
</dbReference>
<feature type="compositionally biased region" description="Low complexity" evidence="8">
    <location>
        <begin position="336"/>
        <end position="348"/>
    </location>
</feature>
<dbReference type="GO" id="GO:0000209">
    <property type="term" value="P:protein polyubiquitination"/>
    <property type="evidence" value="ECO:0007669"/>
    <property type="project" value="TreeGrafter"/>
</dbReference>
<evidence type="ECO:0000256" key="4">
    <source>
        <dbReference type="ARBA" id="ARBA00022679"/>
    </source>
</evidence>
<dbReference type="InterPro" id="IPR035983">
    <property type="entry name" value="Hect_E3_ubiquitin_ligase"/>
</dbReference>
<dbReference type="SUPFAM" id="SSF56204">
    <property type="entry name" value="Hect, E3 ligase catalytic domain"/>
    <property type="match status" value="1"/>
</dbReference>
<organism evidence="10">
    <name type="scientific">Cryptomonas curvata</name>
    <dbReference type="NCBI Taxonomy" id="233186"/>
    <lineage>
        <taxon>Eukaryota</taxon>
        <taxon>Cryptophyceae</taxon>
        <taxon>Cryptomonadales</taxon>
        <taxon>Cryptomonadaceae</taxon>
        <taxon>Cryptomonas</taxon>
    </lineage>
</organism>
<dbReference type="GO" id="GO:0005737">
    <property type="term" value="C:cytoplasm"/>
    <property type="evidence" value="ECO:0007669"/>
    <property type="project" value="TreeGrafter"/>
</dbReference>
<feature type="region of interest" description="Disordered" evidence="8">
    <location>
        <begin position="336"/>
        <end position="360"/>
    </location>
</feature>
<feature type="compositionally biased region" description="Low complexity" evidence="8">
    <location>
        <begin position="450"/>
        <end position="459"/>
    </location>
</feature>
<comment type="catalytic activity">
    <reaction evidence="1">
        <text>S-ubiquitinyl-[E2 ubiquitin-conjugating enzyme]-L-cysteine + [acceptor protein]-L-lysine = [E2 ubiquitin-conjugating enzyme]-L-cysteine + N(6)-ubiquitinyl-[acceptor protein]-L-lysine.</text>
        <dbReference type="EC" id="2.3.2.26"/>
    </reaction>
</comment>
<evidence type="ECO:0000256" key="7">
    <source>
        <dbReference type="PROSITE-ProRule" id="PRU00104"/>
    </source>
</evidence>
<dbReference type="InterPro" id="IPR000569">
    <property type="entry name" value="HECT_dom"/>
</dbReference>
<dbReference type="Gene3D" id="3.30.2410.10">
    <property type="entry name" value="Hect, E3 ligase catalytic domain"/>
    <property type="match status" value="1"/>
</dbReference>
<comment type="similarity">
    <text evidence="6">Belongs to the UPL family. TOM1/PTR1 subfamily.</text>
</comment>
<evidence type="ECO:0000256" key="2">
    <source>
        <dbReference type="ARBA" id="ARBA00004906"/>
    </source>
</evidence>
<dbReference type="SMART" id="SM00119">
    <property type="entry name" value="HECTc"/>
    <property type="match status" value="1"/>
</dbReference>
<protein>
    <recommendedName>
        <fullName evidence="3">HECT-type E3 ubiquitin transferase</fullName>
        <ecNumber evidence="3">2.3.2.26</ecNumber>
    </recommendedName>
</protein>
<evidence type="ECO:0000313" key="10">
    <source>
        <dbReference type="EMBL" id="CAD8628360.1"/>
    </source>
</evidence>
<dbReference type="EC" id="2.3.2.26" evidence="3"/>
<dbReference type="FunFam" id="3.30.2410.10:FF:000009">
    <property type="entry name" value="Probable E3 ubiquitin-protein ligase HECTD2"/>
    <property type="match status" value="1"/>
</dbReference>
<dbReference type="CDD" id="cd00078">
    <property type="entry name" value="HECTc"/>
    <property type="match status" value="1"/>
</dbReference>
<dbReference type="AlphaFoldDB" id="A0A7S0M233"/>
<dbReference type="GO" id="GO:0061630">
    <property type="term" value="F:ubiquitin protein ligase activity"/>
    <property type="evidence" value="ECO:0007669"/>
    <property type="project" value="UniProtKB-EC"/>
</dbReference>
<feature type="active site" description="Glycyl thioester intermediate" evidence="7">
    <location>
        <position position="848"/>
    </location>
</feature>
<feature type="domain" description="HECT" evidence="9">
    <location>
        <begin position="548"/>
        <end position="881"/>
    </location>
</feature>
<keyword evidence="5 7" id="KW-0833">Ubl conjugation pathway</keyword>
<reference evidence="10" key="1">
    <citation type="submission" date="2021-01" db="EMBL/GenBank/DDBJ databases">
        <authorList>
            <person name="Corre E."/>
            <person name="Pelletier E."/>
            <person name="Niang G."/>
            <person name="Scheremetjew M."/>
            <person name="Finn R."/>
            <person name="Kale V."/>
            <person name="Holt S."/>
            <person name="Cochrane G."/>
            <person name="Meng A."/>
            <person name="Brown T."/>
            <person name="Cohen L."/>
        </authorList>
    </citation>
    <scope>NUCLEOTIDE SEQUENCE</scope>
    <source>
        <strain evidence="10">CCAP979/52</strain>
    </source>
</reference>
<evidence type="ECO:0000256" key="1">
    <source>
        <dbReference type="ARBA" id="ARBA00000885"/>
    </source>
</evidence>
<evidence type="ECO:0000256" key="5">
    <source>
        <dbReference type="ARBA" id="ARBA00022786"/>
    </source>
</evidence>
<sequence length="881" mass="96055">MGARRPAPAISSSARVPGDDTRGTADTELRQVLPCGSEKSVTRLVELSSGVNKGLLHSVLLHLCAHACTRPPTVRLLLAQALSPALARSELSRTSGSYPGSVAGLARRALEALCHLTALQPEVVSLLMDRTLLVDNENLSTPAAAYSGKGKNRAESRSDRGSTRVVESGAGCVSCEKHETNALDKMLLRLAEPDVIKNAATLDLFAQLILATVVAAKPSAVLQVDASAIPVLGEAAFRSLAVALGALGAGRQTGERLMGALQALCTHEKNRRVCVPLLLEHLRLAAVDCCKNLSSLDTSDPQGYYNGAVDEESSYADLRLLRLAKTLRSVWTASPISSGQSASQSDASKPSGSSGDIKGEGKFATDSTLSCVVGEDSLWSLLSSCLASIESHHTAASKSMSSASSIPPALSRLQPLVEAYFVVHAPLSPPSSSSGNSIVDQASAAHRGRPGLSLEGSSPPSEPWIEFAEKHRNSLNAYLRQDKTLLQSSSTFAGLVAFPKLLDFDNKKCYFRAELKRRNANQRHSTLRISVRREYVLEDSFHQMVLRRPDELKGRLHVTFQGEEGVDAGGLSREWFLTLSKQMLNPDKALFLPSVNGLTFQPNPASGIQPDHIGYFRFAGQVVAKALWDEQLLDAHFTLSLYKHILNQPIEVKDVESIDPEYFKNLGWMLENDITSVLEETFSIVREQFGEMLTIDLKPNGRNLSVTESNKHEYVQLVAEHVMTKGIRDQVDALKQGFHELIPSDLIQIFSPQELELLLCGLPSIDVDDLRANTEYTGYTRDSPQIQWFWSIVQGLCQEDLARLLQFVTGTSQVPMEGFQSLRGMNGPQRFNIHRCGDSGRLPSSHTCFNQLDLPEYPSSDVLQRCLLSAIREGFEGFGFS</sequence>
<dbReference type="FunFam" id="3.30.2160.10:FF:000001">
    <property type="entry name" value="E3 ubiquitin-protein ligase NEDD4-like"/>
    <property type="match status" value="1"/>
</dbReference>
<evidence type="ECO:0000256" key="8">
    <source>
        <dbReference type="SAM" id="MobiDB-lite"/>
    </source>
</evidence>